<keyword evidence="5 9" id="KW-0297">G-protein coupled receptor</keyword>
<dbReference type="GO" id="GO:0016907">
    <property type="term" value="F:G protein-coupled acetylcholine receptor activity"/>
    <property type="evidence" value="ECO:0007669"/>
    <property type="project" value="InterPro"/>
</dbReference>
<keyword evidence="4 11" id="KW-1133">Transmembrane helix</keyword>
<evidence type="ECO:0000256" key="8">
    <source>
        <dbReference type="ARBA" id="ARBA00023224"/>
    </source>
</evidence>
<keyword evidence="3 9" id="KW-0812">Transmembrane</keyword>
<feature type="transmembrane region" description="Helical" evidence="11">
    <location>
        <begin position="425"/>
        <end position="448"/>
    </location>
</feature>
<evidence type="ECO:0000256" key="7">
    <source>
        <dbReference type="ARBA" id="ARBA00023170"/>
    </source>
</evidence>
<dbReference type="PANTHER" id="PTHR24248:SF204">
    <property type="entry name" value="HISTAMINE H1 RECEPTOR"/>
    <property type="match status" value="1"/>
</dbReference>
<dbReference type="Proteomes" id="UP001186944">
    <property type="component" value="Unassembled WGS sequence"/>
</dbReference>
<keyword evidence="8 9" id="KW-0807">Transducer</keyword>
<dbReference type="SUPFAM" id="SSF81321">
    <property type="entry name" value="Family A G protein-coupled receptor-like"/>
    <property type="match status" value="1"/>
</dbReference>
<sequence length="517" mass="59894">MYIVSLAVADLIVGVFVMPISTVYIFTKSWRFGVAVCQIWIAIDYTASTASILNLFILSVDRYWSVTSPLRYLRKRTKKRAFIMISIVWMISSLWIIPIVGWHYFAHGGVRTVPEDVCDTEYAKDSIFKVITAFFNFFLPLAVMYSLYGKVFHEIRKRSALELGQTYPNSTIHSNYQDYMTEGDSPVRESSCSDHPINTFTEDHPNSLHIDESNYYVNSKATSLNKEILNSKHFQKAAKGNKKCVLLKSRKQKLRVPNGERTHLNQRCNVEYIYDESVMDSKTERLERYYYEEHIPMTIRSRDVVVNPCVCQETPSLSSHSSGPSTGSDERRSMNGSKHDGSQMKSYSLASGIRQLRRTEQILDNTVSMTRINQRQVNSEANRNAILFRDADRGRYSSKLNVKHRIKHFRQTSSLTREIKAARQLGVIMGAFTLCFLPYFTLFLIVAFCHGCVDPELMTATTWIGYLNSTLNPFLYPLCNTNFRRKFRKLLRLDRKKKRRKRNDFTVDGNSFTMRYD</sequence>
<feature type="compositionally biased region" description="Low complexity" evidence="10">
    <location>
        <begin position="314"/>
        <end position="327"/>
    </location>
</feature>
<dbReference type="Pfam" id="PF00001">
    <property type="entry name" value="7tm_1"/>
    <property type="match status" value="1"/>
</dbReference>
<evidence type="ECO:0000256" key="9">
    <source>
        <dbReference type="RuleBase" id="RU000688"/>
    </source>
</evidence>
<dbReference type="PRINTS" id="PR00237">
    <property type="entry name" value="GPCRRHODOPSN"/>
</dbReference>
<feature type="transmembrane region" description="Helical" evidence="11">
    <location>
        <begin position="126"/>
        <end position="148"/>
    </location>
</feature>
<protein>
    <recommendedName>
        <fullName evidence="12">G-protein coupled receptors family 1 profile domain-containing protein</fullName>
    </recommendedName>
</protein>
<evidence type="ECO:0000313" key="13">
    <source>
        <dbReference type="EMBL" id="KAK3101783.1"/>
    </source>
</evidence>
<dbReference type="AlphaFoldDB" id="A0AA88YBF8"/>
<dbReference type="PROSITE" id="PS00237">
    <property type="entry name" value="G_PROTEIN_RECEP_F1_1"/>
    <property type="match status" value="1"/>
</dbReference>
<comment type="similarity">
    <text evidence="9">Belongs to the G-protein coupled receptor 1 family.</text>
</comment>
<feature type="transmembrane region" description="Helical" evidence="11">
    <location>
        <begin position="81"/>
        <end position="106"/>
    </location>
</feature>
<feature type="transmembrane region" description="Helical" evidence="11">
    <location>
        <begin position="39"/>
        <end position="60"/>
    </location>
</feature>
<keyword evidence="2" id="KW-1003">Cell membrane</keyword>
<dbReference type="GO" id="GO:0045202">
    <property type="term" value="C:synapse"/>
    <property type="evidence" value="ECO:0007669"/>
    <property type="project" value="GOC"/>
</dbReference>
<evidence type="ECO:0000259" key="12">
    <source>
        <dbReference type="PROSITE" id="PS50262"/>
    </source>
</evidence>
<evidence type="ECO:0000256" key="3">
    <source>
        <dbReference type="ARBA" id="ARBA00022692"/>
    </source>
</evidence>
<comment type="subcellular location">
    <subcellularLocation>
        <location evidence="1">Cell membrane</location>
        <topology evidence="1">Multi-pass membrane protein</topology>
    </subcellularLocation>
</comment>
<dbReference type="GO" id="GO:0043410">
    <property type="term" value="P:positive regulation of MAPK cascade"/>
    <property type="evidence" value="ECO:0007669"/>
    <property type="project" value="TreeGrafter"/>
</dbReference>
<comment type="caution">
    <text evidence="13">The sequence shown here is derived from an EMBL/GenBank/DDBJ whole genome shotgun (WGS) entry which is preliminary data.</text>
</comment>
<keyword evidence="14" id="KW-1185">Reference proteome</keyword>
<evidence type="ECO:0000313" key="14">
    <source>
        <dbReference type="Proteomes" id="UP001186944"/>
    </source>
</evidence>
<dbReference type="PANTHER" id="PTHR24248">
    <property type="entry name" value="ADRENERGIC RECEPTOR-RELATED G-PROTEIN COUPLED RECEPTOR"/>
    <property type="match status" value="1"/>
</dbReference>
<name>A0AA88YBF8_PINIB</name>
<keyword evidence="7 9" id="KW-0675">Receptor</keyword>
<dbReference type="Gene3D" id="1.20.1070.10">
    <property type="entry name" value="Rhodopsin 7-helix transmembrane proteins"/>
    <property type="match status" value="2"/>
</dbReference>
<dbReference type="PRINTS" id="PR00243">
    <property type="entry name" value="MUSCARINICR"/>
</dbReference>
<dbReference type="InterPro" id="IPR017452">
    <property type="entry name" value="GPCR_Rhodpsn_7TM"/>
</dbReference>
<dbReference type="InterPro" id="IPR000995">
    <property type="entry name" value="Musac_Ach_rcpt"/>
</dbReference>
<evidence type="ECO:0000256" key="5">
    <source>
        <dbReference type="ARBA" id="ARBA00023040"/>
    </source>
</evidence>
<feature type="transmembrane region" description="Helical" evidence="11">
    <location>
        <begin position="7"/>
        <end position="27"/>
    </location>
</feature>
<dbReference type="GO" id="GO:0071880">
    <property type="term" value="P:adenylate cyclase-activating adrenergic receptor signaling pathway"/>
    <property type="evidence" value="ECO:0007669"/>
    <property type="project" value="TreeGrafter"/>
</dbReference>
<organism evidence="13 14">
    <name type="scientific">Pinctada imbricata</name>
    <name type="common">Atlantic pearl-oyster</name>
    <name type="synonym">Pinctada martensii</name>
    <dbReference type="NCBI Taxonomy" id="66713"/>
    <lineage>
        <taxon>Eukaryota</taxon>
        <taxon>Metazoa</taxon>
        <taxon>Spiralia</taxon>
        <taxon>Lophotrochozoa</taxon>
        <taxon>Mollusca</taxon>
        <taxon>Bivalvia</taxon>
        <taxon>Autobranchia</taxon>
        <taxon>Pteriomorphia</taxon>
        <taxon>Pterioida</taxon>
        <taxon>Pterioidea</taxon>
        <taxon>Pteriidae</taxon>
        <taxon>Pinctada</taxon>
    </lineage>
</organism>
<feature type="transmembrane region" description="Helical" evidence="11">
    <location>
        <begin position="460"/>
        <end position="479"/>
    </location>
</feature>
<proteinExistence type="inferred from homology"/>
<evidence type="ECO:0000256" key="2">
    <source>
        <dbReference type="ARBA" id="ARBA00022475"/>
    </source>
</evidence>
<dbReference type="PROSITE" id="PS50262">
    <property type="entry name" value="G_PROTEIN_RECEP_F1_2"/>
    <property type="match status" value="1"/>
</dbReference>
<accession>A0AA88YBF8</accession>
<evidence type="ECO:0000256" key="6">
    <source>
        <dbReference type="ARBA" id="ARBA00023136"/>
    </source>
</evidence>
<evidence type="ECO:0000256" key="10">
    <source>
        <dbReference type="SAM" id="MobiDB-lite"/>
    </source>
</evidence>
<dbReference type="InterPro" id="IPR000276">
    <property type="entry name" value="GPCR_Rhodpsn"/>
</dbReference>
<dbReference type="GO" id="GO:0005886">
    <property type="term" value="C:plasma membrane"/>
    <property type="evidence" value="ECO:0007669"/>
    <property type="project" value="UniProtKB-SubCell"/>
</dbReference>
<evidence type="ECO:0000256" key="4">
    <source>
        <dbReference type="ARBA" id="ARBA00022989"/>
    </source>
</evidence>
<keyword evidence="6 11" id="KW-0472">Membrane</keyword>
<reference evidence="13" key="1">
    <citation type="submission" date="2019-08" db="EMBL/GenBank/DDBJ databases">
        <title>The improved chromosome-level genome for the pearl oyster Pinctada fucata martensii using PacBio sequencing and Hi-C.</title>
        <authorList>
            <person name="Zheng Z."/>
        </authorList>
    </citation>
    <scope>NUCLEOTIDE SEQUENCE</scope>
    <source>
        <strain evidence="13">ZZ-2019</strain>
        <tissue evidence="13">Adductor muscle</tissue>
    </source>
</reference>
<feature type="region of interest" description="Disordered" evidence="10">
    <location>
        <begin position="314"/>
        <end position="346"/>
    </location>
</feature>
<evidence type="ECO:0000256" key="11">
    <source>
        <dbReference type="SAM" id="Phobius"/>
    </source>
</evidence>
<gene>
    <name evidence="13" type="ORF">FSP39_006303</name>
</gene>
<evidence type="ECO:0000256" key="1">
    <source>
        <dbReference type="ARBA" id="ARBA00004651"/>
    </source>
</evidence>
<dbReference type="EMBL" id="VSWD01000005">
    <property type="protein sequence ID" value="KAK3101783.1"/>
    <property type="molecule type" value="Genomic_DNA"/>
</dbReference>
<feature type="domain" description="G-protein coupled receptors family 1 profile" evidence="12">
    <location>
        <begin position="1"/>
        <end position="476"/>
    </location>
</feature>
<feature type="compositionally biased region" description="Basic and acidic residues" evidence="10">
    <location>
        <begin position="328"/>
        <end position="342"/>
    </location>
</feature>